<dbReference type="PANTHER" id="PTHR33240:SF17">
    <property type="entry name" value="EUKARYOTIC PEPTIDE CHAIN RELEASE FACTOR GTP-BINDING SUBUNIT-LIKE"/>
    <property type="match status" value="1"/>
</dbReference>
<reference evidence="1" key="1">
    <citation type="submission" date="2022-04" db="EMBL/GenBank/DDBJ databases">
        <title>Carnegiea gigantea Genome sequencing and assembly v2.</title>
        <authorList>
            <person name="Copetti D."/>
            <person name="Sanderson M.J."/>
            <person name="Burquez A."/>
            <person name="Wojciechowski M.F."/>
        </authorList>
    </citation>
    <scope>NUCLEOTIDE SEQUENCE</scope>
    <source>
        <strain evidence="1">SGP5-SGP5p</strain>
        <tissue evidence="1">Aerial part</tissue>
    </source>
</reference>
<evidence type="ECO:0000313" key="2">
    <source>
        <dbReference type="Proteomes" id="UP001153076"/>
    </source>
</evidence>
<protein>
    <recommendedName>
        <fullName evidence="3">Peptidase A2 domain-containing protein</fullName>
    </recommendedName>
</protein>
<dbReference type="PANTHER" id="PTHR33240">
    <property type="entry name" value="OS08G0508500 PROTEIN"/>
    <property type="match status" value="1"/>
</dbReference>
<name>A0A9Q1K1N6_9CARY</name>
<keyword evidence="2" id="KW-1185">Reference proteome</keyword>
<gene>
    <name evidence="1" type="ORF">Cgig2_033537</name>
</gene>
<dbReference type="Gene3D" id="2.40.70.10">
    <property type="entry name" value="Acid Proteases"/>
    <property type="match status" value="1"/>
</dbReference>
<sequence length="324" mass="36473">MKVVSSMRSLPTFDYGLTVRCKLSHRHAPVESLCQSNEPREEECSIEIVATIADGYVEGITRAVWKAKMQGMQEVLMEEQGNYIIVPIMIFNGREGEHFSSPHNDPLVVELKVANALLRRILIDTGSSINIFTWDYLKRLKHLGREIVPPVHPILGFGGQEVSPTGVLYLPLWFGDKSTMWNLEVDFLVVDVLTAYNAILGGLPYTRLRPLSRLVEQQPSDKKLQVVPPSPIEIMTICTLTSTKPGHLQLKLADGLEVIPLDEGRFDYIVQFSREMGDDTRHALVGLLREYQDIFAFGPEEMPGNSFAVIEHRLNVDLAHNQVV</sequence>
<organism evidence="1 2">
    <name type="scientific">Carnegiea gigantea</name>
    <dbReference type="NCBI Taxonomy" id="171969"/>
    <lineage>
        <taxon>Eukaryota</taxon>
        <taxon>Viridiplantae</taxon>
        <taxon>Streptophyta</taxon>
        <taxon>Embryophyta</taxon>
        <taxon>Tracheophyta</taxon>
        <taxon>Spermatophyta</taxon>
        <taxon>Magnoliopsida</taxon>
        <taxon>eudicotyledons</taxon>
        <taxon>Gunneridae</taxon>
        <taxon>Pentapetalae</taxon>
        <taxon>Caryophyllales</taxon>
        <taxon>Cactineae</taxon>
        <taxon>Cactaceae</taxon>
        <taxon>Cactoideae</taxon>
        <taxon>Echinocereeae</taxon>
        <taxon>Carnegiea</taxon>
    </lineage>
</organism>
<dbReference type="OrthoDB" id="1031194at2759"/>
<dbReference type="SUPFAM" id="SSF50630">
    <property type="entry name" value="Acid proteases"/>
    <property type="match status" value="1"/>
</dbReference>
<dbReference type="AlphaFoldDB" id="A0A9Q1K1N6"/>
<evidence type="ECO:0008006" key="3">
    <source>
        <dbReference type="Google" id="ProtNLM"/>
    </source>
</evidence>
<dbReference type="CDD" id="cd00303">
    <property type="entry name" value="retropepsin_like"/>
    <property type="match status" value="1"/>
</dbReference>
<dbReference type="EMBL" id="JAKOGI010000449">
    <property type="protein sequence ID" value="KAJ8434815.1"/>
    <property type="molecule type" value="Genomic_DNA"/>
</dbReference>
<accession>A0A9Q1K1N6</accession>
<evidence type="ECO:0000313" key="1">
    <source>
        <dbReference type="EMBL" id="KAJ8434815.1"/>
    </source>
</evidence>
<proteinExistence type="predicted"/>
<dbReference type="InterPro" id="IPR021109">
    <property type="entry name" value="Peptidase_aspartic_dom_sf"/>
</dbReference>
<dbReference type="Proteomes" id="UP001153076">
    <property type="component" value="Unassembled WGS sequence"/>
</dbReference>
<comment type="caution">
    <text evidence="1">The sequence shown here is derived from an EMBL/GenBank/DDBJ whole genome shotgun (WGS) entry which is preliminary data.</text>
</comment>